<dbReference type="RefSeq" id="WP_387403601.1">
    <property type="nucleotide sequence ID" value="NZ_JBIAQY010000004.1"/>
</dbReference>
<dbReference type="InterPro" id="IPR002347">
    <property type="entry name" value="SDR_fam"/>
</dbReference>
<organism evidence="1 2">
    <name type="scientific">Nocardia jiangxiensis</name>
    <dbReference type="NCBI Taxonomy" id="282685"/>
    <lineage>
        <taxon>Bacteria</taxon>
        <taxon>Bacillati</taxon>
        <taxon>Actinomycetota</taxon>
        <taxon>Actinomycetes</taxon>
        <taxon>Mycobacteriales</taxon>
        <taxon>Nocardiaceae</taxon>
        <taxon>Nocardia</taxon>
    </lineage>
</organism>
<dbReference type="Pfam" id="PF13561">
    <property type="entry name" value="adh_short_C2"/>
    <property type="match status" value="1"/>
</dbReference>
<reference evidence="1 2" key="1">
    <citation type="submission" date="2024-10" db="EMBL/GenBank/DDBJ databases">
        <title>The Natural Products Discovery Center: Release of the First 8490 Sequenced Strains for Exploring Actinobacteria Biosynthetic Diversity.</title>
        <authorList>
            <person name="Kalkreuter E."/>
            <person name="Kautsar S.A."/>
            <person name="Yang D."/>
            <person name="Bader C.D."/>
            <person name="Teijaro C.N."/>
            <person name="Fluegel L."/>
            <person name="Davis C.M."/>
            <person name="Simpson J.R."/>
            <person name="Lauterbach L."/>
            <person name="Steele A.D."/>
            <person name="Gui C."/>
            <person name="Meng S."/>
            <person name="Li G."/>
            <person name="Viehrig K."/>
            <person name="Ye F."/>
            <person name="Su P."/>
            <person name="Kiefer A.F."/>
            <person name="Nichols A."/>
            <person name="Cepeda A.J."/>
            <person name="Yan W."/>
            <person name="Fan B."/>
            <person name="Jiang Y."/>
            <person name="Adhikari A."/>
            <person name="Zheng C.-J."/>
            <person name="Schuster L."/>
            <person name="Cowan T.M."/>
            <person name="Smanski M.J."/>
            <person name="Chevrette M.G."/>
            <person name="De Carvalho L.P.S."/>
            <person name="Shen B."/>
        </authorList>
    </citation>
    <scope>NUCLEOTIDE SEQUENCE [LARGE SCALE GENOMIC DNA]</scope>
    <source>
        <strain evidence="1 2">NPDC002593</strain>
    </source>
</reference>
<sequence>MYSGVNDHRFGRAESVPFFFGFAAAPMTMNEAMARLAQEAVAGGDNSIGQIQNAPPIAILKPSDISDAVAFLVSDQAKRITGVSLPVDAGFSIG</sequence>
<proteinExistence type="predicted"/>
<dbReference type="Proteomes" id="UP001601992">
    <property type="component" value="Unassembled WGS sequence"/>
</dbReference>
<accession>A0ABW6RZ46</accession>
<keyword evidence="2" id="KW-1185">Reference proteome</keyword>
<gene>
    <name evidence="1" type="ORF">ACFYXQ_12810</name>
</gene>
<dbReference type="InterPro" id="IPR036291">
    <property type="entry name" value="NAD(P)-bd_dom_sf"/>
</dbReference>
<dbReference type="Gene3D" id="3.40.50.720">
    <property type="entry name" value="NAD(P)-binding Rossmann-like Domain"/>
    <property type="match status" value="1"/>
</dbReference>
<comment type="caution">
    <text evidence="1">The sequence shown here is derived from an EMBL/GenBank/DDBJ whole genome shotgun (WGS) entry which is preliminary data.</text>
</comment>
<name>A0ABW6RZ46_9NOCA</name>
<evidence type="ECO:0000313" key="1">
    <source>
        <dbReference type="EMBL" id="MFF3568643.1"/>
    </source>
</evidence>
<protein>
    <submittedName>
        <fullName evidence="1">SDR family oxidoreductase</fullName>
    </submittedName>
</protein>
<dbReference type="EMBL" id="JBIAQY010000004">
    <property type="protein sequence ID" value="MFF3568643.1"/>
    <property type="molecule type" value="Genomic_DNA"/>
</dbReference>
<evidence type="ECO:0000313" key="2">
    <source>
        <dbReference type="Proteomes" id="UP001601992"/>
    </source>
</evidence>
<dbReference type="SUPFAM" id="SSF51735">
    <property type="entry name" value="NAD(P)-binding Rossmann-fold domains"/>
    <property type="match status" value="1"/>
</dbReference>